<dbReference type="GO" id="GO:0009116">
    <property type="term" value="P:nucleoside metabolic process"/>
    <property type="evidence" value="ECO:0007669"/>
    <property type="project" value="InterPro"/>
</dbReference>
<evidence type="ECO:0000313" key="4">
    <source>
        <dbReference type="Proteomes" id="UP000631694"/>
    </source>
</evidence>
<dbReference type="GO" id="GO:0019284">
    <property type="term" value="P:L-methionine salvage from S-adenosylmethionine"/>
    <property type="evidence" value="ECO:0007669"/>
    <property type="project" value="TreeGrafter"/>
</dbReference>
<dbReference type="Pfam" id="PF24406">
    <property type="entry name" value="nSTAND_NTPase4"/>
    <property type="match status" value="1"/>
</dbReference>
<dbReference type="EMBL" id="JADZLT010000050">
    <property type="protein sequence ID" value="MBH0238471.1"/>
    <property type="molecule type" value="Genomic_DNA"/>
</dbReference>
<evidence type="ECO:0000259" key="1">
    <source>
        <dbReference type="Pfam" id="PF01048"/>
    </source>
</evidence>
<gene>
    <name evidence="3" type="ORF">I5731_11610</name>
</gene>
<dbReference type="Proteomes" id="UP000631694">
    <property type="component" value="Unassembled WGS sequence"/>
</dbReference>
<reference evidence="3" key="1">
    <citation type="submission" date="2020-12" db="EMBL/GenBank/DDBJ databases">
        <title>Methylobrevis albus sp. nov., isolated from fresh water lack sediment.</title>
        <authorList>
            <person name="Zou Q."/>
        </authorList>
    </citation>
    <scope>NUCLEOTIDE SEQUENCE</scope>
    <source>
        <strain evidence="3">L22</strain>
    </source>
</reference>
<dbReference type="InterPro" id="IPR057123">
    <property type="entry name" value="STAND_NTPase4_dom"/>
</dbReference>
<proteinExistence type="predicted"/>
<feature type="domain" description="STAND NTPase 4 small alpha/beta" evidence="2">
    <location>
        <begin position="609"/>
        <end position="664"/>
    </location>
</feature>
<dbReference type="GO" id="GO:0008782">
    <property type="term" value="F:adenosylhomocysteine nucleosidase activity"/>
    <property type="evidence" value="ECO:0007669"/>
    <property type="project" value="TreeGrafter"/>
</dbReference>
<dbReference type="PANTHER" id="PTHR46832">
    <property type="entry name" value="5'-METHYLTHIOADENOSINE/S-ADENOSYLHOMOCYSTEINE NUCLEOSIDASE"/>
    <property type="match status" value="1"/>
</dbReference>
<name>A0A931I394_9HYPH</name>
<sequence length="1033" mass="115151">MTGKEFIDVLIVVPLEEELLEVSNVFPFLEDRTDGTSLRYIAENFSSDLRVLVVQQQGMGNSHARRSVHDVLAIYDVGIIVCIGIAGSLSSDLRLCDVCYSESVIDILENAKVEDDGQGINISFSPTHFSTPAQITAALNFSRVHPNLRQQYAAWQEECKEFAASILPDPVIERDGKSRILSIPNSKNGVIACGSVSKSSDYNAKIRSIERKILAIETESGGIFEIGKHALIPCLTIRGISDHADKNKNKLEEQTGAKVRRIAASNAAKFFKLQLQNPYFLSALKAASARNQLPLDLEKKEFNQQADNLIGIIASIEDVLDSRLRELSPEFKLQAKGYRLPVPRIREVQYTGALGYNFTSDPLEVRKALEADNVILLTLSRTYPDSSLPWVIANDLLKAEIDGKQALPIVVHESQVRPTARNMSSASAYGFHIPSNLNGTQIIYIIDGIPLESSTRMRFLESEIKSNPKCKFVIVTRNETSIVAESEFSASVGASLYNLTSVSFVEIAHFVQKNFELSSAESEVIALRLRDTFRHFDLSAHPTYFAGINKEVLTALLQANRRAELIQLAVDGFLTFVVAGDKAKITLSRTTRKKFLRKIACIIQLEERALSQSELIEFTKDFAEINDFEIDPIFFVTSFVDAGVLHFHEGNVKFSLPFIQSYLLAEELCEHPDKARSYFDLHKSGFDMGTFDLYAELGASTAVVDHVIDSIEISIENIGLNDNEQHILFGDIRPASLKSIERLGHLQQSMRRLTDDVQKGKGDKERKQRIIDIADRIRETAADKSKFGRDHENDGRSIDESKIRLSSKSWAVGTTLLGAAAEGLLGETKKRLAQDLVALGSSIVHRWTIAHVEVDFDQIKLDLTSESSINEIFSGSDIDASEAKKKIAGLVDLLEFSFLAEPARRILSHICEGARQKVLVGSVERASPEGLFEELFHGVWLSDIDSERGQKRLLSSIKALPNVPFLRIVLATHLLARVYWNHWQKEDRLRLLELAAESAKPLFQLDKGRIQRLVDRTANIDAEDCLDGNDQSS</sequence>
<dbReference type="GO" id="GO:0008930">
    <property type="term" value="F:methylthioadenosine nucleosidase activity"/>
    <property type="evidence" value="ECO:0007669"/>
    <property type="project" value="TreeGrafter"/>
</dbReference>
<dbReference type="GO" id="GO:0005829">
    <property type="term" value="C:cytosol"/>
    <property type="evidence" value="ECO:0007669"/>
    <property type="project" value="TreeGrafter"/>
</dbReference>
<evidence type="ECO:0000313" key="3">
    <source>
        <dbReference type="EMBL" id="MBH0238471.1"/>
    </source>
</evidence>
<evidence type="ECO:0008006" key="5">
    <source>
        <dbReference type="Google" id="ProtNLM"/>
    </source>
</evidence>
<dbReference type="InterPro" id="IPR000845">
    <property type="entry name" value="Nucleoside_phosphorylase_d"/>
</dbReference>
<evidence type="ECO:0000259" key="2">
    <source>
        <dbReference type="Pfam" id="PF24406"/>
    </source>
</evidence>
<dbReference type="RefSeq" id="WP_197311536.1">
    <property type="nucleotide sequence ID" value="NZ_JADZLT010000050.1"/>
</dbReference>
<keyword evidence="4" id="KW-1185">Reference proteome</keyword>
<dbReference type="InterPro" id="IPR035994">
    <property type="entry name" value="Nucleoside_phosphorylase_sf"/>
</dbReference>
<feature type="domain" description="Nucleoside phosphorylase" evidence="1">
    <location>
        <begin position="9"/>
        <end position="271"/>
    </location>
</feature>
<dbReference type="Pfam" id="PF01048">
    <property type="entry name" value="PNP_UDP_1"/>
    <property type="match status" value="1"/>
</dbReference>
<organism evidence="3 4">
    <name type="scientific">Methylobrevis albus</name>
    <dbReference type="NCBI Taxonomy" id="2793297"/>
    <lineage>
        <taxon>Bacteria</taxon>
        <taxon>Pseudomonadati</taxon>
        <taxon>Pseudomonadota</taxon>
        <taxon>Alphaproteobacteria</taxon>
        <taxon>Hyphomicrobiales</taxon>
        <taxon>Pleomorphomonadaceae</taxon>
        <taxon>Methylobrevis</taxon>
    </lineage>
</organism>
<protein>
    <recommendedName>
        <fullName evidence="5">Nucleoside phosphorylase domain-containing protein</fullName>
    </recommendedName>
</protein>
<dbReference type="Gene3D" id="3.40.50.1580">
    <property type="entry name" value="Nucleoside phosphorylase domain"/>
    <property type="match status" value="1"/>
</dbReference>
<accession>A0A931I394</accession>
<dbReference type="AlphaFoldDB" id="A0A931I394"/>
<dbReference type="SUPFAM" id="SSF53167">
    <property type="entry name" value="Purine and uridine phosphorylases"/>
    <property type="match status" value="1"/>
</dbReference>
<comment type="caution">
    <text evidence="3">The sequence shown here is derived from an EMBL/GenBank/DDBJ whole genome shotgun (WGS) entry which is preliminary data.</text>
</comment>
<dbReference type="PANTHER" id="PTHR46832:SF1">
    <property type="entry name" value="5'-METHYLTHIOADENOSINE_S-ADENOSYLHOMOCYSTEINE NUCLEOSIDASE"/>
    <property type="match status" value="1"/>
</dbReference>